<comment type="domain">
    <text evidence="11">Comprises two domains: an N-terminal domain containing the nucleotidyltransferase activity and a C-terminal HD domain associated with both phosphodiesterase and phosphatase activities.</text>
</comment>
<keyword evidence="4 11" id="KW-0479">Metal-binding</keyword>
<dbReference type="GO" id="GO:0042245">
    <property type="term" value="P:RNA repair"/>
    <property type="evidence" value="ECO:0007669"/>
    <property type="project" value="UniProtKB-KW"/>
</dbReference>
<comment type="catalytic activity">
    <reaction evidence="11">
        <text>a tRNA with a 3' CCA end + 2 CTP + ATP = a tRNA with a 3' CCACCA end + 3 diphosphate</text>
        <dbReference type="Rhea" id="RHEA:76235"/>
        <dbReference type="Rhea" id="RHEA-COMP:10468"/>
        <dbReference type="Rhea" id="RHEA-COMP:18655"/>
        <dbReference type="ChEBI" id="CHEBI:30616"/>
        <dbReference type="ChEBI" id="CHEBI:33019"/>
        <dbReference type="ChEBI" id="CHEBI:37563"/>
        <dbReference type="ChEBI" id="CHEBI:83071"/>
        <dbReference type="ChEBI" id="CHEBI:195187"/>
    </reaction>
</comment>
<dbReference type="Pfam" id="PF12627">
    <property type="entry name" value="PolyA_pol_RNAbd"/>
    <property type="match status" value="1"/>
</dbReference>
<keyword evidence="10 11" id="KW-0694">RNA-binding</keyword>
<evidence type="ECO:0000256" key="8">
    <source>
        <dbReference type="ARBA" id="ARBA00022840"/>
    </source>
</evidence>
<evidence type="ECO:0000256" key="1">
    <source>
        <dbReference type="ARBA" id="ARBA00022679"/>
    </source>
</evidence>
<evidence type="ECO:0000256" key="11">
    <source>
        <dbReference type="HAMAP-Rule" id="MF_01261"/>
    </source>
</evidence>
<keyword evidence="2 11" id="KW-0819">tRNA processing</keyword>
<comment type="cofactor">
    <cofactor evidence="11">
        <name>Mg(2+)</name>
        <dbReference type="ChEBI" id="CHEBI:18420"/>
    </cofactor>
    <text evidence="11">Magnesium is required for nucleotidyltransferase activity.</text>
</comment>
<feature type="binding site" evidence="11">
    <location>
        <position position="11"/>
    </location>
    <ligand>
        <name>ATP</name>
        <dbReference type="ChEBI" id="CHEBI:30616"/>
    </ligand>
</feature>
<keyword evidence="6 11" id="KW-0692">RNA repair</keyword>
<comment type="subunit">
    <text evidence="11">Monomer. Can also form homodimers and oligomers.</text>
</comment>
<dbReference type="GO" id="GO:0005524">
    <property type="term" value="F:ATP binding"/>
    <property type="evidence" value="ECO:0007669"/>
    <property type="project" value="UniProtKB-UniRule"/>
</dbReference>
<proteinExistence type="inferred from homology"/>
<keyword evidence="11" id="KW-0511">Multifunctional enzyme</keyword>
<dbReference type="EMBL" id="CP027860">
    <property type="protein sequence ID" value="AVP98730.1"/>
    <property type="molecule type" value="Genomic_DNA"/>
</dbReference>
<feature type="binding site" evidence="11">
    <location>
        <position position="14"/>
    </location>
    <ligand>
        <name>CTP</name>
        <dbReference type="ChEBI" id="CHEBI:37563"/>
    </ligand>
</feature>
<dbReference type="Proteomes" id="UP000241074">
    <property type="component" value="Chromosome"/>
</dbReference>
<dbReference type="GO" id="GO:0160016">
    <property type="term" value="F:CCACCA tRNA nucleotidyltransferase activity"/>
    <property type="evidence" value="ECO:0007669"/>
    <property type="project" value="RHEA"/>
</dbReference>
<comment type="catalytic activity">
    <reaction evidence="11">
        <text>a tRNA precursor + 2 CTP + ATP = a tRNA with a 3' CCA end + 3 diphosphate</text>
        <dbReference type="Rhea" id="RHEA:14433"/>
        <dbReference type="Rhea" id="RHEA-COMP:10465"/>
        <dbReference type="Rhea" id="RHEA-COMP:10468"/>
        <dbReference type="ChEBI" id="CHEBI:30616"/>
        <dbReference type="ChEBI" id="CHEBI:33019"/>
        <dbReference type="ChEBI" id="CHEBI:37563"/>
        <dbReference type="ChEBI" id="CHEBI:74896"/>
        <dbReference type="ChEBI" id="CHEBI:83071"/>
        <dbReference type="EC" id="2.7.7.72"/>
    </reaction>
</comment>
<dbReference type="Pfam" id="PF01743">
    <property type="entry name" value="PolyA_pol"/>
    <property type="match status" value="1"/>
</dbReference>
<organism evidence="13 14">
    <name type="scientific">Ahniella affigens</name>
    <dbReference type="NCBI Taxonomy" id="2021234"/>
    <lineage>
        <taxon>Bacteria</taxon>
        <taxon>Pseudomonadati</taxon>
        <taxon>Pseudomonadota</taxon>
        <taxon>Gammaproteobacteria</taxon>
        <taxon>Lysobacterales</taxon>
        <taxon>Rhodanobacteraceae</taxon>
        <taxon>Ahniella</taxon>
    </lineage>
</organism>
<keyword evidence="9 11" id="KW-0460">Magnesium</keyword>
<dbReference type="EC" id="3.1.3.-" evidence="11"/>
<feature type="binding site" evidence="11">
    <location>
        <position position="143"/>
    </location>
    <ligand>
        <name>ATP</name>
        <dbReference type="ChEBI" id="CHEBI:30616"/>
    </ligand>
</feature>
<dbReference type="PANTHER" id="PTHR47545:SF1">
    <property type="entry name" value="MULTIFUNCTIONAL CCA PROTEIN"/>
    <property type="match status" value="1"/>
</dbReference>
<feature type="binding site" evidence="11">
    <location>
        <position position="143"/>
    </location>
    <ligand>
        <name>CTP</name>
        <dbReference type="ChEBI" id="CHEBI:37563"/>
    </ligand>
</feature>
<dbReference type="GO" id="GO:0004112">
    <property type="term" value="F:cyclic-nucleotide phosphodiesterase activity"/>
    <property type="evidence" value="ECO:0007669"/>
    <property type="project" value="UniProtKB-UniRule"/>
</dbReference>
<comment type="similarity">
    <text evidence="11">Belongs to the tRNA nucleotidyltransferase/poly(A) polymerase family. Bacterial CCA-adding enzyme type 1 subfamily.</text>
</comment>
<evidence type="ECO:0000313" key="13">
    <source>
        <dbReference type="EMBL" id="AVP98730.1"/>
    </source>
</evidence>
<dbReference type="EC" id="2.7.7.72" evidence="11"/>
<evidence type="ECO:0000256" key="7">
    <source>
        <dbReference type="ARBA" id="ARBA00022801"/>
    </source>
</evidence>
<evidence type="ECO:0000256" key="6">
    <source>
        <dbReference type="ARBA" id="ARBA00022800"/>
    </source>
</evidence>
<dbReference type="GO" id="GO:0004810">
    <property type="term" value="F:CCA tRNA nucleotidyltransferase activity"/>
    <property type="evidence" value="ECO:0007669"/>
    <property type="project" value="UniProtKB-UniRule"/>
</dbReference>
<dbReference type="GO" id="GO:0000049">
    <property type="term" value="F:tRNA binding"/>
    <property type="evidence" value="ECO:0007669"/>
    <property type="project" value="UniProtKB-UniRule"/>
</dbReference>
<evidence type="ECO:0000256" key="10">
    <source>
        <dbReference type="ARBA" id="ARBA00022884"/>
    </source>
</evidence>
<dbReference type="InterPro" id="IPR050124">
    <property type="entry name" value="tRNA_CCA-adding_enzyme"/>
</dbReference>
<feature type="binding site" evidence="11">
    <location>
        <position position="94"/>
    </location>
    <ligand>
        <name>CTP</name>
        <dbReference type="ChEBI" id="CHEBI:37563"/>
    </ligand>
</feature>
<keyword evidence="5 11" id="KW-0547">Nucleotide-binding</keyword>
<name>A0A2P1PV80_9GAMM</name>
<reference evidence="13 14" key="1">
    <citation type="submission" date="2018-03" db="EMBL/GenBank/DDBJ databases">
        <title>Ahniella affigens gen. nov., sp. nov., a gammaproteobacterium isolated from sandy soil near a stream.</title>
        <authorList>
            <person name="Ko Y."/>
            <person name="Kim J.-H."/>
        </authorList>
    </citation>
    <scope>NUCLEOTIDE SEQUENCE [LARGE SCALE GENOMIC DNA]</scope>
    <source>
        <strain evidence="13 14">D13</strain>
    </source>
</reference>
<keyword evidence="8 11" id="KW-0067">ATP-binding</keyword>
<dbReference type="InterPro" id="IPR002646">
    <property type="entry name" value="PolA_pol_head_dom"/>
</dbReference>
<dbReference type="PROSITE" id="PS51831">
    <property type="entry name" value="HD"/>
    <property type="match status" value="1"/>
</dbReference>
<dbReference type="NCBIfam" id="NF008137">
    <property type="entry name" value="PRK10885.1"/>
    <property type="match status" value="1"/>
</dbReference>
<evidence type="ECO:0000256" key="5">
    <source>
        <dbReference type="ARBA" id="ARBA00022741"/>
    </source>
</evidence>
<dbReference type="EC" id="3.1.4.-" evidence="11"/>
<feature type="binding site" evidence="11">
    <location>
        <position position="140"/>
    </location>
    <ligand>
        <name>ATP</name>
        <dbReference type="ChEBI" id="CHEBI:30616"/>
    </ligand>
</feature>
<comment type="cofactor">
    <cofactor evidence="11">
        <name>Ni(2+)</name>
        <dbReference type="ChEBI" id="CHEBI:49786"/>
    </cofactor>
    <text evidence="11">Nickel for phosphatase activity.</text>
</comment>
<dbReference type="Gene3D" id="1.10.3090.10">
    <property type="entry name" value="cca-adding enzyme, domain 2"/>
    <property type="match status" value="1"/>
</dbReference>
<evidence type="ECO:0000313" key="14">
    <source>
        <dbReference type="Proteomes" id="UP000241074"/>
    </source>
</evidence>
<dbReference type="GO" id="GO:0016791">
    <property type="term" value="F:phosphatase activity"/>
    <property type="evidence" value="ECO:0007669"/>
    <property type="project" value="UniProtKB-UniRule"/>
</dbReference>
<gene>
    <name evidence="11" type="primary">cca</name>
    <name evidence="13" type="ORF">C7S18_16720</name>
</gene>
<comment type="function">
    <text evidence="11">Catalyzes the addition and repair of the essential 3'-terminal CCA sequence in tRNAs without using a nucleic acid template. Adds these three nucleotides in the order of C, C, and A to the tRNA nucleotide-73, using CTP and ATP as substrates and producing inorganic pyrophosphate. tRNA 3'-terminal CCA addition is required both for tRNA processing and repair. Also involved in tRNA surveillance by mediating tandem CCA addition to generate a CCACCA at the 3' terminus of unstable tRNAs. While stable tRNAs receive only 3'-terminal CCA, unstable tRNAs are marked with CCACCA and rapidly degraded.</text>
</comment>
<dbReference type="HAMAP" id="MF_01261">
    <property type="entry name" value="CCA_bact_type1"/>
    <property type="match status" value="1"/>
</dbReference>
<feature type="binding site" evidence="11">
    <location>
        <position position="140"/>
    </location>
    <ligand>
        <name>CTP</name>
        <dbReference type="ChEBI" id="CHEBI:37563"/>
    </ligand>
</feature>
<sequence length="415" mass="46304">MSSFQRFLVGGAVRDRLLNRPVKDRDWVVVGARVDDMLTQGFLPVGKDFPVFLHPDSKEEHALARTERKSAPGYRGFVISSDPDVTLEDDLRRRDLTINAIAEAEDGTLIDPYDGQRDLADRWLRHVSEAFVEDPVRVLRVARFAARYAPLGFRVAPETLALMQEMVRAGEVAHLVPERVLAELLRALVEPRPSAFLQVLRASGALRVIFPELDALYQVPQRIEFHPEYDTGVHLALALDAAARLAPGNVGVAFAVLLHDLGKAVTPADVLPKHLYHEQNGRPLVQAFNARFKVPTELARLAEHVCVDHLNVHRFGELRAGSILDLFERLDLFRRPKLLPDLLLACHADKAGRANMPDADYPSAAPMLATFTAAAAVQARPFVERGLQGEQIATAVRDERLRRIAETMRSHRLQA</sequence>
<dbReference type="AlphaFoldDB" id="A0A2P1PV80"/>
<keyword evidence="14" id="KW-1185">Reference proteome</keyword>
<feature type="binding site" evidence="11">
    <location>
        <position position="14"/>
    </location>
    <ligand>
        <name>ATP</name>
        <dbReference type="ChEBI" id="CHEBI:30616"/>
    </ligand>
</feature>
<dbReference type="KEGG" id="xba:C7S18_16720"/>
<dbReference type="SUPFAM" id="SSF81891">
    <property type="entry name" value="Poly A polymerase C-terminal region-like"/>
    <property type="match status" value="1"/>
</dbReference>
<accession>A0A2P1PV80</accession>
<protein>
    <recommendedName>
        <fullName evidence="11">Multifunctional CCA protein</fullName>
    </recommendedName>
    <domain>
        <recommendedName>
            <fullName evidence="11">CCA-adding enzyme</fullName>
            <ecNumber evidence="11">2.7.7.72</ecNumber>
        </recommendedName>
        <alternativeName>
            <fullName evidence="11">CCA tRNA nucleotidyltransferase</fullName>
        </alternativeName>
        <alternativeName>
            <fullName evidence="11">tRNA CCA-pyrophosphorylase</fullName>
        </alternativeName>
        <alternativeName>
            <fullName evidence="11">tRNA adenylyl-/cytidylyl-transferase</fullName>
        </alternativeName>
        <alternativeName>
            <fullName evidence="11">tRNA nucleotidyltransferase</fullName>
        </alternativeName>
        <alternativeName>
            <fullName evidence="11">tRNA-NT</fullName>
        </alternativeName>
    </domain>
    <domain>
        <recommendedName>
            <fullName evidence="11">2'-nucleotidase</fullName>
            <ecNumber evidence="11">3.1.3.-</ecNumber>
        </recommendedName>
    </domain>
    <domain>
        <recommendedName>
            <fullName evidence="11">2',3'-cyclic phosphodiesterase</fullName>
            <ecNumber evidence="11">3.1.4.-</ecNumber>
        </recommendedName>
    </domain>
    <domain>
        <recommendedName>
            <fullName evidence="11">Phosphatase</fullName>
        </recommendedName>
    </domain>
</protein>
<evidence type="ECO:0000256" key="4">
    <source>
        <dbReference type="ARBA" id="ARBA00022723"/>
    </source>
</evidence>
<evidence type="ECO:0000256" key="9">
    <source>
        <dbReference type="ARBA" id="ARBA00022842"/>
    </source>
</evidence>
<feature type="binding site" evidence="11">
    <location>
        <position position="94"/>
    </location>
    <ligand>
        <name>ATP</name>
        <dbReference type="ChEBI" id="CHEBI:30616"/>
    </ligand>
</feature>
<feature type="binding site" evidence="11">
    <location>
        <position position="11"/>
    </location>
    <ligand>
        <name>CTP</name>
        <dbReference type="ChEBI" id="CHEBI:37563"/>
    </ligand>
</feature>
<dbReference type="PANTHER" id="PTHR47545">
    <property type="entry name" value="MULTIFUNCTIONAL CCA PROTEIN"/>
    <property type="match status" value="1"/>
</dbReference>
<dbReference type="SUPFAM" id="SSF81301">
    <property type="entry name" value="Nucleotidyltransferase"/>
    <property type="match status" value="1"/>
</dbReference>
<keyword evidence="1 11" id="KW-0808">Transferase</keyword>
<dbReference type="OrthoDB" id="9805698at2"/>
<evidence type="ECO:0000256" key="3">
    <source>
        <dbReference type="ARBA" id="ARBA00022695"/>
    </source>
</evidence>
<keyword evidence="11" id="KW-0533">Nickel</keyword>
<reference evidence="13 14" key="2">
    <citation type="submission" date="2018-03" db="EMBL/GenBank/DDBJ databases">
        <authorList>
            <person name="Keele B.F."/>
        </authorList>
    </citation>
    <scope>NUCLEOTIDE SEQUENCE [LARGE SCALE GENOMIC DNA]</scope>
    <source>
        <strain evidence="13 14">D13</strain>
    </source>
</reference>
<dbReference type="Gene3D" id="3.30.460.10">
    <property type="entry name" value="Beta Polymerase, domain 2"/>
    <property type="match status" value="1"/>
</dbReference>
<dbReference type="PIRSF" id="PIRSF000813">
    <property type="entry name" value="CCA_bact"/>
    <property type="match status" value="1"/>
</dbReference>
<dbReference type="RefSeq" id="WP_106892650.1">
    <property type="nucleotide sequence ID" value="NZ_CP027860.1"/>
</dbReference>
<feature type="binding site" evidence="11">
    <location>
        <position position="26"/>
    </location>
    <ligand>
        <name>Mg(2+)</name>
        <dbReference type="ChEBI" id="CHEBI:18420"/>
    </ligand>
</feature>
<dbReference type="GO" id="GO:0000287">
    <property type="term" value="F:magnesium ion binding"/>
    <property type="evidence" value="ECO:0007669"/>
    <property type="project" value="UniProtKB-UniRule"/>
</dbReference>
<dbReference type="InterPro" id="IPR032828">
    <property type="entry name" value="PolyA_RNA-bd"/>
</dbReference>
<dbReference type="InterPro" id="IPR043519">
    <property type="entry name" value="NT_sf"/>
</dbReference>
<dbReference type="CDD" id="cd05398">
    <property type="entry name" value="NT_ClassII-CCAase"/>
    <property type="match status" value="1"/>
</dbReference>
<dbReference type="InterPro" id="IPR012006">
    <property type="entry name" value="CCA_bact"/>
</dbReference>
<evidence type="ECO:0000259" key="12">
    <source>
        <dbReference type="PROSITE" id="PS51831"/>
    </source>
</evidence>
<keyword evidence="7 11" id="KW-0378">Hydrolase</keyword>
<feature type="binding site" evidence="11">
    <location>
        <position position="24"/>
    </location>
    <ligand>
        <name>Mg(2+)</name>
        <dbReference type="ChEBI" id="CHEBI:18420"/>
    </ligand>
</feature>
<evidence type="ECO:0000256" key="2">
    <source>
        <dbReference type="ARBA" id="ARBA00022694"/>
    </source>
</evidence>
<keyword evidence="3 11" id="KW-0548">Nucleotidyltransferase</keyword>
<feature type="domain" description="HD" evidence="12">
    <location>
        <begin position="231"/>
        <end position="333"/>
    </location>
</feature>
<dbReference type="InterPro" id="IPR006674">
    <property type="entry name" value="HD_domain"/>
</dbReference>
<dbReference type="GO" id="GO:0001680">
    <property type="term" value="P:tRNA 3'-terminal CCA addition"/>
    <property type="evidence" value="ECO:0007669"/>
    <property type="project" value="UniProtKB-UniRule"/>
</dbReference>
<comment type="miscellaneous">
    <text evidence="11">A single active site specifically recognizes both ATP and CTP and is responsible for their addition.</text>
</comment>